<accession>A0AAE8N4C4</accession>
<dbReference type="PROSITE" id="PS50865">
    <property type="entry name" value="ZF_MYND_2"/>
    <property type="match status" value="1"/>
</dbReference>
<evidence type="ECO:0000256" key="3">
    <source>
        <dbReference type="ARBA" id="ARBA00022833"/>
    </source>
</evidence>
<protein>
    <recommendedName>
        <fullName evidence="5">MYND-type domain-containing protein</fullName>
    </recommendedName>
</protein>
<evidence type="ECO:0000256" key="4">
    <source>
        <dbReference type="PROSITE-ProRule" id="PRU00134"/>
    </source>
</evidence>
<reference evidence="6" key="1">
    <citation type="submission" date="2018-03" db="EMBL/GenBank/DDBJ databases">
        <authorList>
            <person name="Guldener U."/>
        </authorList>
    </citation>
    <scope>NUCLEOTIDE SEQUENCE</scope>
</reference>
<feature type="domain" description="MYND-type" evidence="5">
    <location>
        <begin position="125"/>
        <end position="162"/>
    </location>
</feature>
<dbReference type="SUPFAM" id="SSF144232">
    <property type="entry name" value="HIT/MYND zinc finger-like"/>
    <property type="match status" value="1"/>
</dbReference>
<proteinExistence type="predicted"/>
<dbReference type="Pfam" id="PF01753">
    <property type="entry name" value="zf-MYND"/>
    <property type="match status" value="1"/>
</dbReference>
<name>A0AAE8N4C4_9PEZI</name>
<gene>
    <name evidence="6" type="ORF">DNG_07834</name>
</gene>
<evidence type="ECO:0000313" key="7">
    <source>
        <dbReference type="Proteomes" id="UP001187682"/>
    </source>
</evidence>
<keyword evidence="7" id="KW-1185">Reference proteome</keyword>
<keyword evidence="2 4" id="KW-0863">Zinc-finger</keyword>
<dbReference type="AlphaFoldDB" id="A0AAE8N4C4"/>
<dbReference type="Gene3D" id="6.10.140.2220">
    <property type="match status" value="1"/>
</dbReference>
<evidence type="ECO:0000313" key="6">
    <source>
        <dbReference type="EMBL" id="SPO05148.1"/>
    </source>
</evidence>
<comment type="caution">
    <text evidence="6">The sequence shown here is derived from an EMBL/GenBank/DDBJ whole genome shotgun (WGS) entry which is preliminary data.</text>
</comment>
<dbReference type="Proteomes" id="UP001187682">
    <property type="component" value="Unassembled WGS sequence"/>
</dbReference>
<evidence type="ECO:0000259" key="5">
    <source>
        <dbReference type="PROSITE" id="PS50865"/>
    </source>
</evidence>
<dbReference type="InterPro" id="IPR002893">
    <property type="entry name" value="Znf_MYND"/>
</dbReference>
<evidence type="ECO:0000256" key="2">
    <source>
        <dbReference type="ARBA" id="ARBA00022771"/>
    </source>
</evidence>
<organism evidence="6 7">
    <name type="scientific">Cephalotrichum gorgonifer</name>
    <dbReference type="NCBI Taxonomy" id="2041049"/>
    <lineage>
        <taxon>Eukaryota</taxon>
        <taxon>Fungi</taxon>
        <taxon>Dikarya</taxon>
        <taxon>Ascomycota</taxon>
        <taxon>Pezizomycotina</taxon>
        <taxon>Sordariomycetes</taxon>
        <taxon>Hypocreomycetidae</taxon>
        <taxon>Microascales</taxon>
        <taxon>Microascaceae</taxon>
        <taxon>Cephalotrichum</taxon>
    </lineage>
</organism>
<evidence type="ECO:0000256" key="1">
    <source>
        <dbReference type="ARBA" id="ARBA00022723"/>
    </source>
</evidence>
<dbReference type="PROSITE" id="PS01360">
    <property type="entry name" value="ZF_MYND_1"/>
    <property type="match status" value="1"/>
</dbReference>
<dbReference type="EMBL" id="ONZQ02000012">
    <property type="protein sequence ID" value="SPO05148.1"/>
    <property type="molecule type" value="Genomic_DNA"/>
</dbReference>
<sequence>MATRSVRFEFKCNGGAKVLRYSFQVPSALVRPDGQAMQQDPTYMQLFCENCGKPTVKTLMTPMSWMHNVSDPFVNVWVTPACSKGTCETKLRQLVQTTMHMIAGSAAGASSSSASDSATVELIPCQICGKLDGTKKCGKCKVVAYCGRDHQVQDWPAHKKVCTQKA</sequence>
<keyword evidence="3" id="KW-0862">Zinc</keyword>
<dbReference type="GO" id="GO:0008270">
    <property type="term" value="F:zinc ion binding"/>
    <property type="evidence" value="ECO:0007669"/>
    <property type="project" value="UniProtKB-KW"/>
</dbReference>
<keyword evidence="1" id="KW-0479">Metal-binding</keyword>